<dbReference type="EMBL" id="VUJX02000007">
    <property type="protein sequence ID" value="KAL0934621.1"/>
    <property type="molecule type" value="Genomic_DNA"/>
</dbReference>
<sequence>MVRLSLPFTAAATLFASSMALCSSKNGLVQMLTHVKRHPNFTQTEFWDYWYSQHAPKVAPLAAHFNITRYQQIQVGGRILPTEAGATEPASNETVEFDGVALFLYRAPEDLAAMISHPYYLEVVLPDEHVFIDKTAFGGGQVATFVGTHVEVLDDQRDIWVGNKADREKYQAVFDSYEK</sequence>
<dbReference type="Proteomes" id="UP000805649">
    <property type="component" value="Unassembled WGS sequence"/>
</dbReference>
<keyword evidence="2" id="KW-1185">Reference proteome</keyword>
<protein>
    <submittedName>
        <fullName evidence="1">Ethyl tert-butyl ether degradation</fullName>
    </submittedName>
</protein>
<gene>
    <name evidence="1" type="ORF">CTRU02_211420</name>
</gene>
<comment type="caution">
    <text evidence="1">The sequence shown here is derived from an EMBL/GenBank/DDBJ whole genome shotgun (WGS) entry which is preliminary data.</text>
</comment>
<accession>A0ACC3YRM9</accession>
<evidence type="ECO:0000313" key="2">
    <source>
        <dbReference type="Proteomes" id="UP000805649"/>
    </source>
</evidence>
<name>A0ACC3YRM9_COLTU</name>
<organism evidence="1 2">
    <name type="scientific">Colletotrichum truncatum</name>
    <name type="common">Anthracnose fungus</name>
    <name type="synonym">Colletotrichum capsici</name>
    <dbReference type="NCBI Taxonomy" id="5467"/>
    <lineage>
        <taxon>Eukaryota</taxon>
        <taxon>Fungi</taxon>
        <taxon>Dikarya</taxon>
        <taxon>Ascomycota</taxon>
        <taxon>Pezizomycotina</taxon>
        <taxon>Sordariomycetes</taxon>
        <taxon>Hypocreomycetidae</taxon>
        <taxon>Glomerellales</taxon>
        <taxon>Glomerellaceae</taxon>
        <taxon>Colletotrichum</taxon>
        <taxon>Colletotrichum truncatum species complex</taxon>
    </lineage>
</organism>
<reference evidence="1 2" key="1">
    <citation type="journal article" date="2020" name="Phytopathology">
        <title>Genome Sequence Resources of Colletotrichum truncatum, C. plurivorum, C. musicola, and C. sojae: Four Species Pathogenic to Soybean (Glycine max).</title>
        <authorList>
            <person name="Rogerio F."/>
            <person name="Boufleur T.R."/>
            <person name="Ciampi-Guillardi M."/>
            <person name="Sukno S.A."/>
            <person name="Thon M.R."/>
            <person name="Massola Junior N.S."/>
            <person name="Baroncelli R."/>
        </authorList>
    </citation>
    <scope>NUCLEOTIDE SEQUENCE [LARGE SCALE GENOMIC DNA]</scope>
    <source>
        <strain evidence="1 2">CMES1059</strain>
    </source>
</reference>
<proteinExistence type="predicted"/>
<evidence type="ECO:0000313" key="1">
    <source>
        <dbReference type="EMBL" id="KAL0934621.1"/>
    </source>
</evidence>